<dbReference type="EMBL" id="JANRMS010001200">
    <property type="protein sequence ID" value="KAJ3530185.1"/>
    <property type="molecule type" value="Genomic_DNA"/>
</dbReference>
<sequence length="116" mass="13306">MKRLLFSGGRKIQCAAREGRRRHHGRLAPLTAEGEGRDATMGIDYQVYNKAADHEAPQHSDIYRNTPLSFERWSRATWNPGFGGDGNQYIHYVPNEPQRLHRSQVSEHRQNPGLKV</sequence>
<reference evidence="1" key="1">
    <citation type="submission" date="2022-08" db="EMBL/GenBank/DDBJ databases">
        <title>Genome Sequence of Fusarium decemcellulare.</title>
        <authorList>
            <person name="Buettner E."/>
        </authorList>
    </citation>
    <scope>NUCLEOTIDE SEQUENCE</scope>
    <source>
        <strain evidence="1">Babe19</strain>
    </source>
</reference>
<dbReference type="Proteomes" id="UP001148629">
    <property type="component" value="Unassembled WGS sequence"/>
</dbReference>
<protein>
    <submittedName>
        <fullName evidence="1">Uncharacterized protein</fullName>
    </submittedName>
</protein>
<keyword evidence="2" id="KW-1185">Reference proteome</keyword>
<comment type="caution">
    <text evidence="1">The sequence shown here is derived from an EMBL/GenBank/DDBJ whole genome shotgun (WGS) entry which is preliminary data.</text>
</comment>
<gene>
    <name evidence="1" type="ORF">NM208_g9436</name>
</gene>
<evidence type="ECO:0000313" key="1">
    <source>
        <dbReference type="EMBL" id="KAJ3530185.1"/>
    </source>
</evidence>
<organism evidence="1 2">
    <name type="scientific">Fusarium decemcellulare</name>
    <dbReference type="NCBI Taxonomy" id="57161"/>
    <lineage>
        <taxon>Eukaryota</taxon>
        <taxon>Fungi</taxon>
        <taxon>Dikarya</taxon>
        <taxon>Ascomycota</taxon>
        <taxon>Pezizomycotina</taxon>
        <taxon>Sordariomycetes</taxon>
        <taxon>Hypocreomycetidae</taxon>
        <taxon>Hypocreales</taxon>
        <taxon>Nectriaceae</taxon>
        <taxon>Fusarium</taxon>
        <taxon>Fusarium decemcellulare species complex</taxon>
    </lineage>
</organism>
<name>A0ACC1S1K4_9HYPO</name>
<proteinExistence type="predicted"/>
<accession>A0ACC1S1K4</accession>
<evidence type="ECO:0000313" key="2">
    <source>
        <dbReference type="Proteomes" id="UP001148629"/>
    </source>
</evidence>